<feature type="compositionally biased region" description="Low complexity" evidence="3">
    <location>
        <begin position="385"/>
        <end position="404"/>
    </location>
</feature>
<dbReference type="Gene3D" id="3.30.420.10">
    <property type="entry name" value="Ribonuclease H-like superfamily/Ribonuclease H"/>
    <property type="match status" value="1"/>
</dbReference>
<comment type="caution">
    <text evidence="7">The sequence shown here is derived from an EMBL/GenBank/DDBJ whole genome shotgun (WGS) entry which is preliminary data.</text>
</comment>
<gene>
    <name evidence="7" type="ORF">C2E21_9461</name>
</gene>
<dbReference type="InterPro" id="IPR036397">
    <property type="entry name" value="RNaseH_sf"/>
</dbReference>
<proteinExistence type="predicted"/>
<accession>A0A2P6TBC2</accession>
<feature type="region of interest" description="Disordered" evidence="3">
    <location>
        <begin position="385"/>
        <end position="425"/>
    </location>
</feature>
<dbReference type="InterPro" id="IPR045735">
    <property type="entry name" value="Spore_III_AA_AAA+_ATPase"/>
</dbReference>
<dbReference type="Pfam" id="PF01612">
    <property type="entry name" value="DNA_pol_A_exo1"/>
    <property type="match status" value="1"/>
</dbReference>
<dbReference type="SUPFAM" id="SSF53098">
    <property type="entry name" value="Ribonuclease H-like"/>
    <property type="match status" value="1"/>
</dbReference>
<dbReference type="SUPFAM" id="SSF52540">
    <property type="entry name" value="P-loop containing nucleoside triphosphate hydrolases"/>
    <property type="match status" value="1"/>
</dbReference>
<feature type="compositionally biased region" description="Low complexity" evidence="3">
    <location>
        <begin position="1049"/>
        <end position="1059"/>
    </location>
</feature>
<feature type="chain" id="PRO_5015108698" evidence="4">
    <location>
        <begin position="21"/>
        <end position="1467"/>
    </location>
</feature>
<dbReference type="GO" id="GO:0008408">
    <property type="term" value="F:3'-5' exonuclease activity"/>
    <property type="evidence" value="ECO:0007669"/>
    <property type="project" value="InterPro"/>
</dbReference>
<dbReference type="InterPro" id="IPR002562">
    <property type="entry name" value="3'-5'_exonuclease_dom"/>
</dbReference>
<dbReference type="OrthoDB" id="26838at2759"/>
<dbReference type="SMART" id="SM00382">
    <property type="entry name" value="AAA"/>
    <property type="match status" value="1"/>
</dbReference>
<organism evidence="7 8">
    <name type="scientific">Chlorella sorokiniana</name>
    <name type="common">Freshwater green alga</name>
    <dbReference type="NCBI Taxonomy" id="3076"/>
    <lineage>
        <taxon>Eukaryota</taxon>
        <taxon>Viridiplantae</taxon>
        <taxon>Chlorophyta</taxon>
        <taxon>core chlorophytes</taxon>
        <taxon>Trebouxiophyceae</taxon>
        <taxon>Chlorellales</taxon>
        <taxon>Chlorellaceae</taxon>
        <taxon>Chlorella clade</taxon>
        <taxon>Chlorella</taxon>
    </lineage>
</organism>
<evidence type="ECO:0000256" key="3">
    <source>
        <dbReference type="SAM" id="MobiDB-lite"/>
    </source>
</evidence>
<evidence type="ECO:0000259" key="6">
    <source>
        <dbReference type="SMART" id="SM00474"/>
    </source>
</evidence>
<dbReference type="CDD" id="cd00009">
    <property type="entry name" value="AAA"/>
    <property type="match status" value="1"/>
</dbReference>
<dbReference type="STRING" id="3076.A0A2P6TBC2"/>
<dbReference type="Proteomes" id="UP000239899">
    <property type="component" value="Unassembled WGS sequence"/>
</dbReference>
<dbReference type="InterPro" id="IPR012337">
    <property type="entry name" value="RNaseH-like_sf"/>
</dbReference>
<reference evidence="7 8" key="1">
    <citation type="journal article" date="2018" name="Plant J.">
        <title>Genome sequences of Chlorella sorokiniana UTEX 1602 and Micractinium conductrix SAG 241.80: implications to maltose excretion by a green alga.</title>
        <authorList>
            <person name="Arriola M.B."/>
            <person name="Velmurugan N."/>
            <person name="Zhang Y."/>
            <person name="Plunkett M.H."/>
            <person name="Hondzo H."/>
            <person name="Barney B.M."/>
        </authorList>
    </citation>
    <scope>NUCLEOTIDE SEQUENCE [LARGE SCALE GENOMIC DNA]</scope>
    <source>
        <strain evidence="8">UTEX 1602</strain>
    </source>
</reference>
<keyword evidence="8" id="KW-1185">Reference proteome</keyword>
<dbReference type="GO" id="GO:0005524">
    <property type="term" value="F:ATP binding"/>
    <property type="evidence" value="ECO:0007669"/>
    <property type="project" value="UniProtKB-KW"/>
</dbReference>
<dbReference type="SMART" id="SM00474">
    <property type="entry name" value="35EXOc"/>
    <property type="match status" value="1"/>
</dbReference>
<dbReference type="Gene3D" id="3.40.50.300">
    <property type="entry name" value="P-loop containing nucleotide triphosphate hydrolases"/>
    <property type="match status" value="1"/>
</dbReference>
<sequence>MRLLFFQLNLLPQGAPSGSAQETCTKLVLPDGTHRTAPLTLAGSLGRCHRIYRSLLVFFEDLLGTLQAALEKLLGVKCAYYVVGTYCWHWLTYTTGEGEMLLGCGPAPGEPGAPPLTLLDDHLNANPCGPIYRGVDGNLYCVRVDGWLLHVIPLINPAVFAGKAFHKLEMPASGLLLFKPSTEWANSDRSGLPDFEFAAGLAHEYNVPLFLDASALLAFRYPPFPPLKSLAAFSEHGRAMTKDEVECILRLPWFPSRHEQSSLRRANKKRQRLSELIGLWPIPHRGLRLFEALPFKRRRYLSSTDRFLEGLSTLMALMPCQQVDDVPRLLEAVSQHTVHLQARILELEVGPAELQAALAAELQQCSVRALQQVLPPAQQVQLRQLAGQAADAGGPPHAAAAGPPSLQRERVQQQDWEAAAADGQRHTAMAELPAPPPLPPPGSLPHLLEAVSQHIVHLQARILELEVGPAELQAALAAELQQCSVRALQQVLPPAQQPATLAGGRFPAHRAPAVPAPFRLEWPGSEAEVRAALRARASAALPAERDAAGGLKRTVVRCLLERSLSRGASGGFEIKSVLVAQLGEAVLAALTTAPDGQRALYRSPGHDLSQLLSSLRSAGIIIVASAYPTKQAAVRQDWLLQQNGAAPPAAVAAFPVPAAAPVQPAANTTAASGSGGGSSQIFSGEFDLSFLPAYATRDVYNITKCLTAAARRAIPGSKPLQHADVRVMAIGALLNIGARPTGAGRCVQAPVALGNGSGSSSTAPATDAPSGAAAATSAAPPTAQLVTTAAAAEAAVAELLAAAEVAVDCEGNLERDGAIALVQLYAGGERCYVFDLAGMEAGELPLAVGHLARLLESERTIKVMHDCRSDCEALFYQHGIRAAALWDTQVAFGLLQFTLSLGGEADGVNAPIGLNQLLQQYGLPPNPHKRAMHRRMDAEPQLFVARPLDAQALEYAVADVWQLLRAKQALEGDLGPAAATQVEALSAAYGEWGLEPGDRRSAVVGSSGGYAGAVRLPLGKTVQLSFDEAEGYRPRFTPALEGSDGSGAEGAASPPAQQAELRAADDPDTLLILQLFPQHVAAAILAKLAEAEEEAAAAAAVAAAEGQEGQASGGIGRSTQLVEVIVDRGRPVRVRLSSRRDLHLDVQFSVEEAVEHLAAAKGHLLEGGSGGELFYSDNRAGIPGTLHRISAMRDRNGGINGLTYRVGRSVPGVGRLILDILHALSEGHDASGHEVQGAVSPSLLLLGAPGTGKTTLLRDVAHLLSDTFHRNVVVVDTSNEVAGDASVPHPCIGGARRMMVRDKRLQHETMVEATANHNPDVVIIDEIGTSKEVAAAKSIAHRGVVLVGTAHGRTLEALMRNGELNGLTRTERKGDPAFSTLVEVESRNRWRVHMRVARSVDDILAGRQPTTQLRWVEPDGSIRVRLEGQPAGRAEGGGMRAAVAEAAGRLGKDGRWFQSLLELAAQS</sequence>
<keyword evidence="4" id="KW-0732">Signal</keyword>
<name>A0A2P6TBC2_CHLSO</name>
<evidence type="ECO:0000313" key="8">
    <source>
        <dbReference type="Proteomes" id="UP000239899"/>
    </source>
</evidence>
<evidence type="ECO:0000256" key="2">
    <source>
        <dbReference type="ARBA" id="ARBA00022840"/>
    </source>
</evidence>
<keyword evidence="2" id="KW-0067">ATP-binding</keyword>
<dbReference type="PANTHER" id="PTHR20953">
    <property type="entry name" value="KINASE-RELATED"/>
    <property type="match status" value="1"/>
</dbReference>
<dbReference type="Pfam" id="PF19568">
    <property type="entry name" value="Spore_III_AA"/>
    <property type="match status" value="1"/>
</dbReference>
<evidence type="ECO:0000256" key="1">
    <source>
        <dbReference type="ARBA" id="ARBA00022741"/>
    </source>
</evidence>
<dbReference type="PANTHER" id="PTHR20953:SF13">
    <property type="entry name" value="EXPRESSED PROTEIN"/>
    <property type="match status" value="1"/>
</dbReference>
<protein>
    <submittedName>
        <fullName evidence="7">Nucleic acid-binding isoform A</fullName>
    </submittedName>
</protein>
<dbReference type="InterPro" id="IPR027417">
    <property type="entry name" value="P-loop_NTPase"/>
</dbReference>
<keyword evidence="1" id="KW-0547">Nucleotide-binding</keyword>
<dbReference type="EMBL" id="LHPG02000028">
    <property type="protein sequence ID" value="PRW05849.1"/>
    <property type="molecule type" value="Genomic_DNA"/>
</dbReference>
<evidence type="ECO:0000313" key="7">
    <source>
        <dbReference type="EMBL" id="PRW05849.1"/>
    </source>
</evidence>
<feature type="domain" description="AAA+ ATPase" evidence="5">
    <location>
        <begin position="1239"/>
        <end position="1374"/>
    </location>
</feature>
<dbReference type="InterPro" id="IPR003593">
    <property type="entry name" value="AAA+_ATPase"/>
</dbReference>
<dbReference type="GO" id="GO:0003676">
    <property type="term" value="F:nucleic acid binding"/>
    <property type="evidence" value="ECO:0007669"/>
    <property type="project" value="InterPro"/>
</dbReference>
<feature type="signal peptide" evidence="4">
    <location>
        <begin position="1"/>
        <end position="20"/>
    </location>
</feature>
<feature type="domain" description="3'-5' exonuclease" evidence="6">
    <location>
        <begin position="783"/>
        <end position="975"/>
    </location>
</feature>
<evidence type="ECO:0000259" key="5">
    <source>
        <dbReference type="SMART" id="SM00382"/>
    </source>
</evidence>
<dbReference type="GO" id="GO:0006139">
    <property type="term" value="P:nucleobase-containing compound metabolic process"/>
    <property type="evidence" value="ECO:0007669"/>
    <property type="project" value="InterPro"/>
</dbReference>
<evidence type="ECO:0000256" key="4">
    <source>
        <dbReference type="SAM" id="SignalP"/>
    </source>
</evidence>
<feature type="region of interest" description="Disordered" evidence="3">
    <location>
        <begin position="1035"/>
        <end position="1059"/>
    </location>
</feature>